<proteinExistence type="predicted"/>
<keyword evidence="2" id="KW-0812">Transmembrane</keyword>
<keyword evidence="4" id="KW-1185">Reference proteome</keyword>
<feature type="non-terminal residue" evidence="3">
    <location>
        <position position="107"/>
    </location>
</feature>
<name>A0ABV5YWL8_9ACTN</name>
<keyword evidence="3" id="KW-0378">Hydrolase</keyword>
<dbReference type="GO" id="GO:0004519">
    <property type="term" value="F:endonuclease activity"/>
    <property type="evidence" value="ECO:0007669"/>
    <property type="project" value="UniProtKB-KW"/>
</dbReference>
<feature type="transmembrane region" description="Helical" evidence="2">
    <location>
        <begin position="88"/>
        <end position="106"/>
    </location>
</feature>
<keyword evidence="3" id="KW-0540">Nuclease</keyword>
<accession>A0ABV5YWL8</accession>
<dbReference type="Proteomes" id="UP001589627">
    <property type="component" value="Unassembled WGS sequence"/>
</dbReference>
<evidence type="ECO:0000313" key="3">
    <source>
        <dbReference type="EMBL" id="MFB9839485.1"/>
    </source>
</evidence>
<gene>
    <name evidence="3" type="ORF">ACFFNX_45810</name>
</gene>
<protein>
    <submittedName>
        <fullName evidence="3">Endonuclease/exonuclease/phosphatase</fullName>
    </submittedName>
</protein>
<evidence type="ECO:0000313" key="4">
    <source>
        <dbReference type="Proteomes" id="UP001589627"/>
    </source>
</evidence>
<keyword evidence="2" id="KW-0472">Membrane</keyword>
<evidence type="ECO:0000256" key="2">
    <source>
        <dbReference type="SAM" id="Phobius"/>
    </source>
</evidence>
<feature type="transmembrane region" description="Helical" evidence="2">
    <location>
        <begin position="29"/>
        <end position="47"/>
    </location>
</feature>
<sequence length="107" mass="10593">MVDSDTRVRPGGPAASAGPPVVPQEFSRILLIALTIAVLTEVLRAAFPTFGHFAAASGAVTASAAILIVSLAGFLAPVARVVAGPRGLLVAGVGGLLAVRLATQALP</sequence>
<organism evidence="3 4">
    <name type="scientific">Actinoallomurus acaciae</name>
    <dbReference type="NCBI Taxonomy" id="502577"/>
    <lineage>
        <taxon>Bacteria</taxon>
        <taxon>Bacillati</taxon>
        <taxon>Actinomycetota</taxon>
        <taxon>Actinomycetes</taxon>
        <taxon>Streptosporangiales</taxon>
        <taxon>Thermomonosporaceae</taxon>
        <taxon>Actinoallomurus</taxon>
    </lineage>
</organism>
<feature type="compositionally biased region" description="Low complexity" evidence="1">
    <location>
        <begin position="9"/>
        <end position="19"/>
    </location>
</feature>
<feature type="transmembrane region" description="Helical" evidence="2">
    <location>
        <begin position="53"/>
        <end position="76"/>
    </location>
</feature>
<keyword evidence="3" id="KW-0255">Endonuclease</keyword>
<reference evidence="3 4" key="1">
    <citation type="submission" date="2024-09" db="EMBL/GenBank/DDBJ databases">
        <authorList>
            <person name="Sun Q."/>
            <person name="Mori K."/>
        </authorList>
    </citation>
    <scope>NUCLEOTIDE SEQUENCE [LARGE SCALE GENOMIC DNA]</scope>
    <source>
        <strain evidence="3 4">TBRC 0563</strain>
    </source>
</reference>
<comment type="caution">
    <text evidence="3">The sequence shown here is derived from an EMBL/GenBank/DDBJ whole genome shotgun (WGS) entry which is preliminary data.</text>
</comment>
<evidence type="ECO:0000256" key="1">
    <source>
        <dbReference type="SAM" id="MobiDB-lite"/>
    </source>
</evidence>
<keyword evidence="2" id="KW-1133">Transmembrane helix</keyword>
<dbReference type="EMBL" id="JBHLZP010000728">
    <property type="protein sequence ID" value="MFB9839485.1"/>
    <property type="molecule type" value="Genomic_DNA"/>
</dbReference>
<feature type="region of interest" description="Disordered" evidence="1">
    <location>
        <begin position="1"/>
        <end position="20"/>
    </location>
</feature>